<evidence type="ECO:0000256" key="1">
    <source>
        <dbReference type="ARBA" id="ARBA00022737"/>
    </source>
</evidence>
<dbReference type="Pfam" id="PF24883">
    <property type="entry name" value="NPHP3_N"/>
    <property type="match status" value="1"/>
</dbReference>
<dbReference type="InterPro" id="IPR027417">
    <property type="entry name" value="P-loop_NTPase"/>
</dbReference>
<dbReference type="Gene3D" id="3.40.50.300">
    <property type="entry name" value="P-loop containing nucleotide triphosphate hydrolases"/>
    <property type="match status" value="1"/>
</dbReference>
<comment type="caution">
    <text evidence="4">The sequence shown here is derived from an EMBL/GenBank/DDBJ whole genome shotgun (WGS) entry which is preliminary data.</text>
</comment>
<dbReference type="STRING" id="71717.A0A4Y7SMY9"/>
<keyword evidence="1" id="KW-0677">Repeat</keyword>
<dbReference type="InterPro" id="IPR056884">
    <property type="entry name" value="NPHP3-like_N"/>
</dbReference>
<evidence type="ECO:0000313" key="4">
    <source>
        <dbReference type="EMBL" id="TEB23142.1"/>
    </source>
</evidence>
<accession>A0A4Y7SMY9</accession>
<dbReference type="SUPFAM" id="SSF52540">
    <property type="entry name" value="P-loop containing nucleoside triphosphate hydrolases"/>
    <property type="match status" value="1"/>
</dbReference>
<keyword evidence="5" id="KW-1185">Reference proteome</keyword>
<evidence type="ECO:0000259" key="3">
    <source>
        <dbReference type="Pfam" id="PF24883"/>
    </source>
</evidence>
<name>A0A4Y7SMY9_COPMI</name>
<dbReference type="PANTHER" id="PTHR10039">
    <property type="entry name" value="AMELOGENIN"/>
    <property type="match status" value="1"/>
</dbReference>
<dbReference type="EMBL" id="QPFP01000081">
    <property type="protein sequence ID" value="TEB23142.1"/>
    <property type="molecule type" value="Genomic_DNA"/>
</dbReference>
<reference evidence="4 5" key="1">
    <citation type="journal article" date="2019" name="Nat. Ecol. Evol.">
        <title>Megaphylogeny resolves global patterns of mushroom evolution.</title>
        <authorList>
            <person name="Varga T."/>
            <person name="Krizsan K."/>
            <person name="Foldi C."/>
            <person name="Dima B."/>
            <person name="Sanchez-Garcia M."/>
            <person name="Sanchez-Ramirez S."/>
            <person name="Szollosi G.J."/>
            <person name="Szarkandi J.G."/>
            <person name="Papp V."/>
            <person name="Albert L."/>
            <person name="Andreopoulos W."/>
            <person name="Angelini C."/>
            <person name="Antonin V."/>
            <person name="Barry K.W."/>
            <person name="Bougher N.L."/>
            <person name="Buchanan P."/>
            <person name="Buyck B."/>
            <person name="Bense V."/>
            <person name="Catcheside P."/>
            <person name="Chovatia M."/>
            <person name="Cooper J."/>
            <person name="Damon W."/>
            <person name="Desjardin D."/>
            <person name="Finy P."/>
            <person name="Geml J."/>
            <person name="Haridas S."/>
            <person name="Hughes K."/>
            <person name="Justo A."/>
            <person name="Karasinski D."/>
            <person name="Kautmanova I."/>
            <person name="Kiss B."/>
            <person name="Kocsube S."/>
            <person name="Kotiranta H."/>
            <person name="LaButti K.M."/>
            <person name="Lechner B.E."/>
            <person name="Liimatainen K."/>
            <person name="Lipzen A."/>
            <person name="Lukacs Z."/>
            <person name="Mihaltcheva S."/>
            <person name="Morgado L.N."/>
            <person name="Niskanen T."/>
            <person name="Noordeloos M.E."/>
            <person name="Ohm R.A."/>
            <person name="Ortiz-Santana B."/>
            <person name="Ovrebo C."/>
            <person name="Racz N."/>
            <person name="Riley R."/>
            <person name="Savchenko A."/>
            <person name="Shiryaev A."/>
            <person name="Soop K."/>
            <person name="Spirin V."/>
            <person name="Szebenyi C."/>
            <person name="Tomsovsky M."/>
            <person name="Tulloss R.E."/>
            <person name="Uehling J."/>
            <person name="Grigoriev I.V."/>
            <person name="Vagvolgyi C."/>
            <person name="Papp T."/>
            <person name="Martin F.M."/>
            <person name="Miettinen O."/>
            <person name="Hibbett D.S."/>
            <person name="Nagy L.G."/>
        </authorList>
    </citation>
    <scope>NUCLEOTIDE SEQUENCE [LARGE SCALE GENOMIC DNA]</scope>
    <source>
        <strain evidence="4 5">FP101781</strain>
    </source>
</reference>
<sequence length="558" mass="61846">MNSQGQTASLPGFASDVDAPPATPWFPGSRPPMPLTHTAAPATHPPIVTGHSYPKRASLSNPTSAVAGTSYFPYSHHVNIGNLTTSSGPTKRLFDYLNLHITHGAAHDSDERSNAPACHEETRIAIREDIVSWIKQGEGDEEPEKIMWLSGPAGCGKTAIAGSVAETCKEECLLAASFFFSSFSGSAERRSKRGLIATLAYQMSKHEVLHRFKSCLHAAVDRHPDIFSKNLKEQAKCLILDPFKEVQFERENWVHWPKVVIIDGLDEVVAAQNHYAAEWQSSGTSEVDQVEILSTLTAMAYHPAFPFRIFVASRPESNISNFFATEAQGTAMCLFLDSKYKPDADVERFLMSKFAHIRRCVGISSSSWPRQSALDRLVEMSSGQFIVPTTIIRWVEAGVPQVQLDEVLKLAASNTGTKNPFATLDALYRHILQRAHSTDDDPHLVVKWIMCITSAMGSGRRFPPANFWRKFLENVEGELSYRLGPISSLIFVPSPEDTSSLITIYHKSFTDFLSSPTRCGDLYIGDAVHTSFVSERILVVLKSQSFFALIMFCNFIAR</sequence>
<dbReference type="AlphaFoldDB" id="A0A4Y7SMY9"/>
<protein>
    <recommendedName>
        <fullName evidence="3">Nephrocystin 3-like N-terminal domain-containing protein</fullName>
    </recommendedName>
</protein>
<proteinExistence type="predicted"/>
<organism evidence="4 5">
    <name type="scientific">Coprinellus micaceus</name>
    <name type="common">Glistening ink-cap mushroom</name>
    <name type="synonym">Coprinus micaceus</name>
    <dbReference type="NCBI Taxonomy" id="71717"/>
    <lineage>
        <taxon>Eukaryota</taxon>
        <taxon>Fungi</taxon>
        <taxon>Dikarya</taxon>
        <taxon>Basidiomycota</taxon>
        <taxon>Agaricomycotina</taxon>
        <taxon>Agaricomycetes</taxon>
        <taxon>Agaricomycetidae</taxon>
        <taxon>Agaricales</taxon>
        <taxon>Agaricineae</taxon>
        <taxon>Psathyrellaceae</taxon>
        <taxon>Coprinellus</taxon>
    </lineage>
</organism>
<gene>
    <name evidence="4" type="ORF">FA13DRAFT_1798267</name>
</gene>
<evidence type="ECO:0000256" key="2">
    <source>
        <dbReference type="SAM" id="MobiDB-lite"/>
    </source>
</evidence>
<dbReference type="Proteomes" id="UP000298030">
    <property type="component" value="Unassembled WGS sequence"/>
</dbReference>
<feature type="compositionally biased region" description="Pro residues" evidence="2">
    <location>
        <begin position="21"/>
        <end position="31"/>
    </location>
</feature>
<evidence type="ECO:0000313" key="5">
    <source>
        <dbReference type="Proteomes" id="UP000298030"/>
    </source>
</evidence>
<dbReference type="OrthoDB" id="674604at2759"/>
<feature type="region of interest" description="Disordered" evidence="2">
    <location>
        <begin position="1"/>
        <end position="31"/>
    </location>
</feature>
<feature type="domain" description="Nephrocystin 3-like N-terminal" evidence="3">
    <location>
        <begin position="131"/>
        <end position="314"/>
    </location>
</feature>